<evidence type="ECO:0000256" key="2">
    <source>
        <dbReference type="ARBA" id="ARBA00022649"/>
    </source>
</evidence>
<dbReference type="Gene3D" id="3.30.920.30">
    <property type="entry name" value="Hypothetical protein"/>
    <property type="match status" value="1"/>
</dbReference>
<name>A0A5D0WMS2_9FIRM</name>
<proteinExistence type="inferred from homology"/>
<evidence type="ECO:0000313" key="9">
    <source>
        <dbReference type="Proteomes" id="UP000322619"/>
    </source>
</evidence>
<evidence type="ECO:0000256" key="3">
    <source>
        <dbReference type="ARBA" id="ARBA00022722"/>
    </source>
</evidence>
<dbReference type="EMBL" id="VSLA01000014">
    <property type="protein sequence ID" value="TYC85565.1"/>
    <property type="molecule type" value="Genomic_DNA"/>
</dbReference>
<keyword evidence="4" id="KW-0255">Endonuclease</keyword>
<protein>
    <submittedName>
        <fullName evidence="8">Type II toxin-antitoxin system HicA family toxin</fullName>
    </submittedName>
</protein>
<evidence type="ECO:0000256" key="4">
    <source>
        <dbReference type="ARBA" id="ARBA00022759"/>
    </source>
</evidence>
<reference evidence="8 9" key="1">
    <citation type="submission" date="2019-08" db="EMBL/GenBank/DDBJ databases">
        <title>Isolation and enrichment of carboxydotrophic bacteria from anaerobic sludge for the production of bio-based chemicals from syngas.</title>
        <authorList>
            <person name="Antares A.L."/>
            <person name="Moreira J."/>
            <person name="Diender M."/>
            <person name="Parshina S.N."/>
            <person name="Stams A.J.M."/>
            <person name="Alves M."/>
            <person name="Alves J.I."/>
            <person name="Sousa D.Z."/>
        </authorList>
    </citation>
    <scope>NUCLEOTIDE SEQUENCE [LARGE SCALE GENOMIC DNA]</scope>
    <source>
        <strain evidence="8 9">JM</strain>
    </source>
</reference>
<dbReference type="GO" id="GO:0016787">
    <property type="term" value="F:hydrolase activity"/>
    <property type="evidence" value="ECO:0007669"/>
    <property type="project" value="UniProtKB-KW"/>
</dbReference>
<accession>A0A5D0WMS2</accession>
<evidence type="ECO:0000256" key="1">
    <source>
        <dbReference type="ARBA" id="ARBA00006620"/>
    </source>
</evidence>
<dbReference type="Pfam" id="PF07927">
    <property type="entry name" value="HicA_toxin"/>
    <property type="match status" value="1"/>
</dbReference>
<dbReference type="GO" id="GO:0003729">
    <property type="term" value="F:mRNA binding"/>
    <property type="evidence" value="ECO:0007669"/>
    <property type="project" value="InterPro"/>
</dbReference>
<evidence type="ECO:0000256" key="5">
    <source>
        <dbReference type="ARBA" id="ARBA00022801"/>
    </source>
</evidence>
<comment type="caution">
    <text evidence="8">The sequence shown here is derived from an EMBL/GenBank/DDBJ whole genome shotgun (WGS) entry which is preliminary data.</text>
</comment>
<comment type="similarity">
    <text evidence="1">Belongs to the HicA mRNA interferase family.</text>
</comment>
<keyword evidence="3" id="KW-0540">Nuclease</keyword>
<dbReference type="SUPFAM" id="SSF54786">
    <property type="entry name" value="YcfA/nrd intein domain"/>
    <property type="match status" value="1"/>
</dbReference>
<organism evidence="8 9">
    <name type="scientific">Acetobacterium wieringae</name>
    <dbReference type="NCBI Taxonomy" id="52694"/>
    <lineage>
        <taxon>Bacteria</taxon>
        <taxon>Bacillati</taxon>
        <taxon>Bacillota</taxon>
        <taxon>Clostridia</taxon>
        <taxon>Eubacteriales</taxon>
        <taxon>Eubacteriaceae</taxon>
        <taxon>Acetobacterium</taxon>
    </lineage>
</organism>
<keyword evidence="2" id="KW-1277">Toxin-antitoxin system</keyword>
<keyword evidence="6" id="KW-0694">RNA-binding</keyword>
<gene>
    <name evidence="8" type="ORF">FXB42_09335</name>
</gene>
<dbReference type="AlphaFoldDB" id="A0A5D0WMS2"/>
<evidence type="ECO:0000256" key="6">
    <source>
        <dbReference type="ARBA" id="ARBA00022884"/>
    </source>
</evidence>
<sequence length="60" mass="6716">MTTREIMKILKKDGWFEIETNGSHVQMKHPTKEGKVTVVKHSGDLPKGTLNSILKQAGLK</sequence>
<dbReference type="Proteomes" id="UP000322619">
    <property type="component" value="Unassembled WGS sequence"/>
</dbReference>
<keyword evidence="7" id="KW-0346">Stress response</keyword>
<dbReference type="InterPro" id="IPR038570">
    <property type="entry name" value="HicA_sf"/>
</dbReference>
<dbReference type="InterPro" id="IPR012933">
    <property type="entry name" value="HicA_mRNA_interferase"/>
</dbReference>
<dbReference type="GO" id="GO:0004519">
    <property type="term" value="F:endonuclease activity"/>
    <property type="evidence" value="ECO:0007669"/>
    <property type="project" value="UniProtKB-KW"/>
</dbReference>
<keyword evidence="5" id="KW-0378">Hydrolase</keyword>
<evidence type="ECO:0000256" key="7">
    <source>
        <dbReference type="ARBA" id="ARBA00023016"/>
    </source>
</evidence>
<evidence type="ECO:0000313" key="8">
    <source>
        <dbReference type="EMBL" id="TYC85565.1"/>
    </source>
</evidence>
<dbReference type="RefSeq" id="WP_148637594.1">
    <property type="nucleotide sequence ID" value="NZ_JAIPPU010000006.1"/>
</dbReference>